<sequence>MIINFPNPELNSINKMLKKAYLYTVAHNASSVESSGRIVTHRVIAYAISYKLFLVLYFLHKLYCLKLIADNFRQLSRVNGCLRYIFLFVRIPEVNQLHSLIFILPNQNDVKTVELFARFYWFTTVILGFVFVV</sequence>
<organism evidence="1">
    <name type="scientific">Rhizophagus irregularis (strain DAOM 181602 / DAOM 197198 / MUCL 43194)</name>
    <name type="common">Arbuscular mycorrhizal fungus</name>
    <name type="synonym">Glomus intraradices</name>
    <dbReference type="NCBI Taxonomy" id="747089"/>
    <lineage>
        <taxon>Eukaryota</taxon>
        <taxon>Fungi</taxon>
        <taxon>Fungi incertae sedis</taxon>
        <taxon>Mucoromycota</taxon>
        <taxon>Glomeromycotina</taxon>
        <taxon>Glomeromycetes</taxon>
        <taxon>Glomerales</taxon>
        <taxon>Glomeraceae</taxon>
        <taxon>Rhizophagus</taxon>
    </lineage>
</organism>
<dbReference type="AlphaFoldDB" id="U9SI57"/>
<reference evidence="1" key="1">
    <citation type="submission" date="2013-07" db="EMBL/GenBank/DDBJ databases">
        <title>The genome of an arbuscular mycorrhizal fungus provides insights into the evolution of the oldest plant symbiosis.</title>
        <authorList>
            <consortium name="DOE Joint Genome Institute"/>
            <person name="Tisserant E."/>
            <person name="Malbreil M."/>
            <person name="Kuo A."/>
            <person name="Kohler A."/>
            <person name="Symeonidi A."/>
            <person name="Balestrini R."/>
            <person name="Charron P."/>
            <person name="Duensing N."/>
            <person name="Frei-dit-Frey N."/>
            <person name="Gianinazzi-Pearson V."/>
            <person name="Gilbert B."/>
            <person name="Handa Y."/>
            <person name="Hijri M."/>
            <person name="Kaul R."/>
            <person name="Kawaguchi M."/>
            <person name="Krajinski F."/>
            <person name="Lammers P."/>
            <person name="Lapierre D."/>
            <person name="Masclaux F.G."/>
            <person name="Murat C."/>
            <person name="Morin E."/>
            <person name="Ndikumana S."/>
            <person name="Pagni M."/>
            <person name="Petitpierre D."/>
            <person name="Requena N."/>
            <person name="Rosikiewicz P."/>
            <person name="Riley R."/>
            <person name="Saito K."/>
            <person name="San Clemente H."/>
            <person name="Shapiro H."/>
            <person name="van Tuinen D."/>
            <person name="Becard G."/>
            <person name="Bonfante P."/>
            <person name="Paszkowski U."/>
            <person name="Shachar-Hill Y."/>
            <person name="Young J.P."/>
            <person name="Sanders I.R."/>
            <person name="Henrissat B."/>
            <person name="Rensing S.A."/>
            <person name="Grigoriev I.V."/>
            <person name="Corradi N."/>
            <person name="Roux C."/>
            <person name="Martin F."/>
        </authorList>
    </citation>
    <scope>NUCLEOTIDE SEQUENCE</scope>
    <source>
        <strain evidence="1">DAOM 197198</strain>
    </source>
</reference>
<accession>U9SI57</accession>
<proteinExistence type="predicted"/>
<gene>
    <name evidence="1" type="ORF">GLOINDRAFT_331168</name>
</gene>
<dbReference type="HOGENOM" id="CLU_1907798_0_0_1"/>
<protein>
    <submittedName>
        <fullName evidence="1">Uncharacterized protein</fullName>
    </submittedName>
</protein>
<dbReference type="EMBL" id="KI301133">
    <property type="protein sequence ID" value="ERZ95578.1"/>
    <property type="molecule type" value="Genomic_DNA"/>
</dbReference>
<name>U9SI57_RHIID</name>
<evidence type="ECO:0000313" key="1">
    <source>
        <dbReference type="EMBL" id="ERZ95578.1"/>
    </source>
</evidence>